<dbReference type="Proteomes" id="UP000683360">
    <property type="component" value="Unassembled WGS sequence"/>
</dbReference>
<keyword evidence="6" id="KW-1185">Reference proteome</keyword>
<name>A0A8S3PTF8_MYTED</name>
<gene>
    <name evidence="5" type="ORF">MEDL_473</name>
</gene>
<dbReference type="Pfam" id="PF00135">
    <property type="entry name" value="COesterase"/>
    <property type="match status" value="1"/>
</dbReference>
<feature type="compositionally biased region" description="Polar residues" evidence="2">
    <location>
        <begin position="733"/>
        <end position="743"/>
    </location>
</feature>
<dbReference type="PANTHER" id="PTHR43903">
    <property type="entry name" value="NEUROLIGIN"/>
    <property type="match status" value="1"/>
</dbReference>
<dbReference type="SUPFAM" id="SSF53474">
    <property type="entry name" value="alpha/beta-Hydrolases"/>
    <property type="match status" value="1"/>
</dbReference>
<feature type="region of interest" description="Disordered" evidence="2">
    <location>
        <begin position="674"/>
        <end position="743"/>
    </location>
</feature>
<protein>
    <submittedName>
        <fullName evidence="5">NLGN</fullName>
    </submittedName>
</protein>
<organism evidence="5 6">
    <name type="scientific">Mytilus edulis</name>
    <name type="common">Blue mussel</name>
    <dbReference type="NCBI Taxonomy" id="6550"/>
    <lineage>
        <taxon>Eukaryota</taxon>
        <taxon>Metazoa</taxon>
        <taxon>Spiralia</taxon>
        <taxon>Lophotrochozoa</taxon>
        <taxon>Mollusca</taxon>
        <taxon>Bivalvia</taxon>
        <taxon>Autobranchia</taxon>
        <taxon>Pteriomorphia</taxon>
        <taxon>Mytilida</taxon>
        <taxon>Mytiloidea</taxon>
        <taxon>Mytilidae</taxon>
        <taxon>Mytilinae</taxon>
        <taxon>Mytilus</taxon>
    </lineage>
</organism>
<feature type="compositionally biased region" description="Polar residues" evidence="2">
    <location>
        <begin position="620"/>
        <end position="632"/>
    </location>
</feature>
<feature type="region of interest" description="Disordered" evidence="2">
    <location>
        <begin position="527"/>
        <end position="560"/>
    </location>
</feature>
<feature type="compositionally biased region" description="Low complexity" evidence="2">
    <location>
        <begin position="700"/>
        <end position="716"/>
    </location>
</feature>
<accession>A0A8S3PTF8</accession>
<dbReference type="InterPro" id="IPR051093">
    <property type="entry name" value="Neuroligin/BSAL"/>
</dbReference>
<dbReference type="InterPro" id="IPR002018">
    <property type="entry name" value="CarbesteraseB"/>
</dbReference>
<evidence type="ECO:0000313" key="6">
    <source>
        <dbReference type="Proteomes" id="UP000683360"/>
    </source>
</evidence>
<evidence type="ECO:0000313" key="5">
    <source>
        <dbReference type="EMBL" id="CAG2184834.1"/>
    </source>
</evidence>
<feature type="region of interest" description="Disordered" evidence="2">
    <location>
        <begin position="613"/>
        <end position="660"/>
    </location>
</feature>
<keyword evidence="3" id="KW-0472">Membrane</keyword>
<evidence type="ECO:0000256" key="3">
    <source>
        <dbReference type="SAM" id="Phobius"/>
    </source>
</evidence>
<evidence type="ECO:0000259" key="4">
    <source>
        <dbReference type="Pfam" id="PF00135"/>
    </source>
</evidence>
<proteinExistence type="inferred from homology"/>
<keyword evidence="3" id="KW-1133">Transmembrane helix</keyword>
<feature type="compositionally biased region" description="Polar residues" evidence="2">
    <location>
        <begin position="646"/>
        <end position="660"/>
    </location>
</feature>
<evidence type="ECO:0000256" key="2">
    <source>
        <dbReference type="SAM" id="MobiDB-lite"/>
    </source>
</evidence>
<evidence type="ECO:0000256" key="1">
    <source>
        <dbReference type="ARBA" id="ARBA00005964"/>
    </source>
</evidence>
<dbReference type="OrthoDB" id="3200163at2759"/>
<feature type="compositionally biased region" description="Basic and acidic residues" evidence="2">
    <location>
        <begin position="719"/>
        <end position="731"/>
    </location>
</feature>
<dbReference type="Gene3D" id="3.40.50.1820">
    <property type="entry name" value="alpha/beta hydrolase"/>
    <property type="match status" value="1"/>
</dbReference>
<comment type="caution">
    <text evidence="5">The sequence shown here is derived from an EMBL/GenBank/DDBJ whole genome shotgun (WGS) entry which is preliminary data.</text>
</comment>
<feature type="domain" description="Carboxylesterase type B" evidence="4">
    <location>
        <begin position="13"/>
        <end position="433"/>
    </location>
</feature>
<reference evidence="5" key="1">
    <citation type="submission" date="2021-03" db="EMBL/GenBank/DDBJ databases">
        <authorList>
            <person name="Bekaert M."/>
        </authorList>
    </citation>
    <scope>NUCLEOTIDE SEQUENCE</scope>
</reference>
<feature type="transmembrane region" description="Helical" evidence="3">
    <location>
        <begin position="581"/>
        <end position="604"/>
    </location>
</feature>
<dbReference type="EMBL" id="CAJPWZ010000041">
    <property type="protein sequence ID" value="CAG2184834.1"/>
    <property type="molecule type" value="Genomic_DNA"/>
</dbReference>
<sequence>METVVIRKHMHWNNTSKLPVMVFVHGESYEIGTGNAYEGSVLASYGEVIVVTVNYRLGVLGFLSTGDNEASGNYALWDLFAVLSWIHDNIGAFGGDTNRVTLFGHGYGAALVNILLLSPMVSTRLIQRAILQSGSALSPWAVSFDAVTCTQWLAVNVNCSQYLSDSELLVKCLRNKTATELVEHVPLPPKYYSCFAPTPGGGQMFPDNIRELLKRRDTVFSQIPVMFGVTRNEAYSYLKQRELEEGITKERKAQIIRTFVHNLYKFHRQKLYEIIDFQYTEWNKEQDRNTTRDNVMDMLSDGLYVAPVVEMAHEHAKRGAGTYFYNFGYSTQSENFPQWSSGVHGDELPYVFGAPLVDGISPFPSRYTKNEKKLSAAVMRFWTNFAKSGDPNVPLKDTEQDKFSDVYWPKYDMAKQRYFHIETNPCYGEIGEETCWDTLGKRPQIKHHYRGSELALWLNLIPQINKKQDPNTGIKPEASQHELLDWKNISTFDDPDGLVSKFTRLFPLPPPTPPVTRLLNDVHVTNHPAFDGMDRNYHRSTPRQTSQEEITDPPKDITTNENTAIAGERTQESLATSSVPLSITVAIGCSLLFVNILIYAGVYYQRERIKKIKQGEAANASRNSQSRGNSNEPDGDEITTVPVNHLSGSLSNSKPDIQNNPVYSVISKQSETADKYSYTPVPTNTNSPMHRTRVPHSQTNSIASSSKSGNSLNHISGKPPERSPHGSDRSVNKHNQTSASGSK</sequence>
<keyword evidence="3" id="KW-0812">Transmembrane</keyword>
<dbReference type="AlphaFoldDB" id="A0A8S3PTF8"/>
<feature type="compositionally biased region" description="Polar residues" evidence="2">
    <location>
        <begin position="680"/>
        <end position="699"/>
    </location>
</feature>
<dbReference type="InterPro" id="IPR029058">
    <property type="entry name" value="AB_hydrolase_fold"/>
</dbReference>
<comment type="similarity">
    <text evidence="1">Belongs to the type-B carboxylesterase/lipase family.</text>
</comment>